<feature type="domain" description="Gfo/Idh/MocA-like oxidoreductase N-terminal" evidence="1">
    <location>
        <begin position="7"/>
        <end position="126"/>
    </location>
</feature>
<gene>
    <name evidence="3" type="ORF">PSTEL_18500</name>
</gene>
<dbReference type="InterPro" id="IPR048477">
    <property type="entry name" value="YceM-like_C"/>
</dbReference>
<evidence type="ECO:0000313" key="4">
    <source>
        <dbReference type="Proteomes" id="UP000029507"/>
    </source>
</evidence>
<organism evidence="3 4">
    <name type="scientific">Paenibacillus stellifer</name>
    <dbReference type="NCBI Taxonomy" id="169760"/>
    <lineage>
        <taxon>Bacteria</taxon>
        <taxon>Bacillati</taxon>
        <taxon>Bacillota</taxon>
        <taxon>Bacilli</taxon>
        <taxon>Bacillales</taxon>
        <taxon>Paenibacillaceae</taxon>
        <taxon>Paenibacillus</taxon>
    </lineage>
</organism>
<dbReference type="SUPFAM" id="SSF51735">
    <property type="entry name" value="NAD(P)-binding Rossmann-fold domains"/>
    <property type="match status" value="1"/>
</dbReference>
<dbReference type="PANTHER" id="PTHR43708:SF4">
    <property type="entry name" value="OXIDOREDUCTASE YCEM-RELATED"/>
    <property type="match status" value="1"/>
</dbReference>
<dbReference type="InterPro" id="IPR036291">
    <property type="entry name" value="NAD(P)-bd_dom_sf"/>
</dbReference>
<dbReference type="HOGENOM" id="CLU_023194_23_0_9"/>
<feature type="domain" description="YceM-like C-terminal" evidence="2">
    <location>
        <begin position="132"/>
        <end position="249"/>
    </location>
</feature>
<dbReference type="KEGG" id="pste:PSTEL_18500"/>
<proteinExistence type="predicted"/>
<dbReference type="Proteomes" id="UP000029507">
    <property type="component" value="Chromosome"/>
</dbReference>
<dbReference type="InterPro" id="IPR000683">
    <property type="entry name" value="Gfo/Idh/MocA-like_OxRdtase_N"/>
</dbReference>
<evidence type="ECO:0000313" key="3">
    <source>
        <dbReference type="EMBL" id="AIQ64809.1"/>
    </source>
</evidence>
<evidence type="ECO:0000259" key="1">
    <source>
        <dbReference type="Pfam" id="PF01408"/>
    </source>
</evidence>
<dbReference type="EMBL" id="CP009286">
    <property type="protein sequence ID" value="AIQ64809.1"/>
    <property type="molecule type" value="Genomic_DNA"/>
</dbReference>
<dbReference type="STRING" id="169760.PSTEL_18500"/>
<dbReference type="Pfam" id="PF21378">
    <property type="entry name" value="YceM-like_C"/>
    <property type="match status" value="1"/>
</dbReference>
<dbReference type="PANTHER" id="PTHR43708">
    <property type="entry name" value="CONSERVED EXPRESSED OXIDOREDUCTASE (EUROFUNG)"/>
    <property type="match status" value="1"/>
</dbReference>
<dbReference type="OrthoDB" id="9815825at2"/>
<evidence type="ECO:0000259" key="2">
    <source>
        <dbReference type="Pfam" id="PF21378"/>
    </source>
</evidence>
<dbReference type="GO" id="GO:0000166">
    <property type="term" value="F:nucleotide binding"/>
    <property type="evidence" value="ECO:0007669"/>
    <property type="project" value="InterPro"/>
</dbReference>
<dbReference type="Pfam" id="PF01408">
    <property type="entry name" value="GFO_IDH_MocA"/>
    <property type="match status" value="1"/>
</dbReference>
<name>A0A089N7P3_9BACL</name>
<reference evidence="3 4" key="1">
    <citation type="submission" date="2014-08" db="EMBL/GenBank/DDBJ databases">
        <title>Comparative genomics of the Paenibacillus odorifer group.</title>
        <authorList>
            <person name="den Bakker H.C."/>
            <person name="Tsai Y.-C."/>
            <person name="Martin N."/>
            <person name="Korlach J."/>
            <person name="Wiedmann M."/>
        </authorList>
    </citation>
    <scope>NUCLEOTIDE SEQUENCE [LARGE SCALE GENOMIC DNA]</scope>
    <source>
        <strain evidence="3 4">DSM 14472</strain>
    </source>
</reference>
<dbReference type="Gene3D" id="3.30.360.10">
    <property type="entry name" value="Dihydrodipicolinate Reductase, domain 2"/>
    <property type="match status" value="1"/>
</dbReference>
<accession>A0A089N7P3</accession>
<dbReference type="InterPro" id="IPR051317">
    <property type="entry name" value="Gfo/Idh/MocA_oxidoreduct"/>
</dbReference>
<keyword evidence="4" id="KW-1185">Reference proteome</keyword>
<dbReference type="SUPFAM" id="SSF55347">
    <property type="entry name" value="Glyceraldehyde-3-phosphate dehydrogenase-like, C-terminal domain"/>
    <property type="match status" value="1"/>
</dbReference>
<protein>
    <submittedName>
        <fullName evidence="3">Dehydrogenase</fullName>
    </submittedName>
</protein>
<sequence length="310" mass="33708">MNASPQIKIALAGIGGIARKVYLPLLSQMHEVRIEGILSSSSSTVEQTVHTYRLPRGTTSLEELLSWQLDAVFIHAPTPAHYELVTQCLKRGISVYVDKPLSYSLSESESMAALAESKGLLLGVGFNRRFAPLYAEAKMWVGEAGGITQCSAFKQRTGQQSISSRETIHDDLIHMLDLLLWLGGEDYELLRGNLRSDSEGRLIQASGLIGWDGGAAGMYGMTRDAGADSERLELHGGGRSAEVADMERAVLSERGGAQSVRGFGSWDTILQRRGFDGAVRHFLDHLNTPELCRISASKVLASHRLAAELA</sequence>
<dbReference type="Gene3D" id="3.40.50.720">
    <property type="entry name" value="NAD(P)-binding Rossmann-like Domain"/>
    <property type="match status" value="1"/>
</dbReference>
<dbReference type="AlphaFoldDB" id="A0A089N7P3"/>